<dbReference type="Pfam" id="PF06985">
    <property type="entry name" value="HET"/>
    <property type="match status" value="1"/>
</dbReference>
<evidence type="ECO:0000313" key="2">
    <source>
        <dbReference type="EMBL" id="ETS74973.1"/>
    </source>
</evidence>
<gene>
    <name evidence="2" type="ORF">PFICI_13457</name>
</gene>
<dbReference type="KEGG" id="pfy:PFICI_13457"/>
<dbReference type="PANTHER" id="PTHR33112:SF16">
    <property type="entry name" value="HETEROKARYON INCOMPATIBILITY DOMAIN-CONTAINING PROTEIN"/>
    <property type="match status" value="1"/>
</dbReference>
<dbReference type="GeneID" id="19278470"/>
<name>W3WM72_PESFW</name>
<dbReference type="eggNOG" id="ENOG502QWMA">
    <property type="taxonomic scope" value="Eukaryota"/>
</dbReference>
<dbReference type="RefSeq" id="XP_007840229.1">
    <property type="nucleotide sequence ID" value="XM_007842038.1"/>
</dbReference>
<sequence length="642" mass="73655">MQESASNGCKGCQFFLATIEDYLMSNDSEGFSVFVQEAKPIRIVVDGSGRFLLNSDFMSASKYITVDLCAADQTSFDYPNLDAGPRRPLSPDTNTPEVFELARLWLDCCSRHDSCDAQKDTPLPTRLVELTGDLELPLRLCVTKENWRGKYVSLSHCWGKELPFRTTSDNIDSLIKGFKVELLPQSFRDAVTLTWELGFKYLWIDALCIIQGNLEDWARESAAMTQVYYNATLMISATAATDSSVGIFKPRKCFTSHRFGPNGSLLWQSPAIFPSTSADEEPLDRRAWSYQEKVMAKRILHFRKNEMGWSCLTSAFSESRGTTPVDGPVDDSPSIKRYAHKFLGVKSPDVDLGGLKRDQQGALCQWYNILSGYTHRDLTNPRDKLPALSGLSHGLLIPEFGQYLAGLWEADIFRGLGWTYTNRHKIPVQKYGCYIAPSWSYMAGQGRVHLFDDWIWADAEPALRPSERWEQQYNPRLIDYHFQYDTSDQHGRITNGWIVIRAHCRRILVRQNSTLGDNSRLGDDDDDARLRLDEREGFFEWRFDGPHGYHCPWLLLDREPDGWGEKWANNDKVDDFVAVQIGQHAHLYKAFLDPELASVLLILRPIDHDGEQVYQRVGIVLVPLNKRQKWHRKWQRRDFKII</sequence>
<evidence type="ECO:0000313" key="3">
    <source>
        <dbReference type="Proteomes" id="UP000030651"/>
    </source>
</evidence>
<dbReference type="HOGENOM" id="CLU_002639_3_1_1"/>
<dbReference type="AlphaFoldDB" id="W3WM72"/>
<feature type="domain" description="Heterokaryon incompatibility" evidence="1">
    <location>
        <begin position="151"/>
        <end position="292"/>
    </location>
</feature>
<proteinExistence type="predicted"/>
<protein>
    <recommendedName>
        <fullName evidence="1">Heterokaryon incompatibility domain-containing protein</fullName>
    </recommendedName>
</protein>
<dbReference type="Proteomes" id="UP000030651">
    <property type="component" value="Unassembled WGS sequence"/>
</dbReference>
<dbReference type="OMA" id="RITNGWI"/>
<evidence type="ECO:0000259" key="1">
    <source>
        <dbReference type="Pfam" id="PF06985"/>
    </source>
</evidence>
<organism evidence="2 3">
    <name type="scientific">Pestalotiopsis fici (strain W106-1 / CGMCC3.15140)</name>
    <dbReference type="NCBI Taxonomy" id="1229662"/>
    <lineage>
        <taxon>Eukaryota</taxon>
        <taxon>Fungi</taxon>
        <taxon>Dikarya</taxon>
        <taxon>Ascomycota</taxon>
        <taxon>Pezizomycotina</taxon>
        <taxon>Sordariomycetes</taxon>
        <taxon>Xylariomycetidae</taxon>
        <taxon>Amphisphaeriales</taxon>
        <taxon>Sporocadaceae</taxon>
        <taxon>Pestalotiopsis</taxon>
    </lineage>
</organism>
<dbReference type="OrthoDB" id="3486565at2759"/>
<dbReference type="EMBL" id="KI912119">
    <property type="protein sequence ID" value="ETS74973.1"/>
    <property type="molecule type" value="Genomic_DNA"/>
</dbReference>
<dbReference type="PANTHER" id="PTHR33112">
    <property type="entry name" value="DOMAIN PROTEIN, PUTATIVE-RELATED"/>
    <property type="match status" value="1"/>
</dbReference>
<dbReference type="InterPro" id="IPR010730">
    <property type="entry name" value="HET"/>
</dbReference>
<keyword evidence="3" id="KW-1185">Reference proteome</keyword>
<reference evidence="3" key="1">
    <citation type="journal article" date="2015" name="BMC Genomics">
        <title>Genomic and transcriptomic analysis of the endophytic fungus Pestalotiopsis fici reveals its lifestyle and high potential for synthesis of natural products.</title>
        <authorList>
            <person name="Wang X."/>
            <person name="Zhang X."/>
            <person name="Liu L."/>
            <person name="Xiang M."/>
            <person name="Wang W."/>
            <person name="Sun X."/>
            <person name="Che Y."/>
            <person name="Guo L."/>
            <person name="Liu G."/>
            <person name="Guo L."/>
            <person name="Wang C."/>
            <person name="Yin W.B."/>
            <person name="Stadler M."/>
            <person name="Zhang X."/>
            <person name="Liu X."/>
        </authorList>
    </citation>
    <scope>NUCLEOTIDE SEQUENCE [LARGE SCALE GENOMIC DNA]</scope>
    <source>
        <strain evidence="3">W106-1 / CGMCC3.15140</strain>
    </source>
</reference>
<accession>W3WM72</accession>
<dbReference type="STRING" id="1229662.W3WM72"/>
<dbReference type="InParanoid" id="W3WM72"/>